<comment type="caution">
    <text evidence="1">The sequence shown here is derived from an EMBL/GenBank/DDBJ whole genome shotgun (WGS) entry which is preliminary data.</text>
</comment>
<sequence>MQGRRPVSQQREEQQSPLSRRPNILGRSTTNPFPVETACYEGLAPSPSSPGESERCADIAAAVPGGRGFPRALRENKPGGFPQEHGAQRGGSPSLSLSALPPQELLLTAGSQGGDSELRALLEQLTRIIAALSQHLPPQSLMLQWNCNGLGWRLIELRLHLRDKKNAYEALAIQEPKCSTARVSGYIPYYSTPARVGDEPRAMLLVRRGLTQSRLALPDIQGPAEIVAVTLLLAGDPLHIASVYIPGNATWDPLDLCTLRAQVGRDRAIICGDFNAHSEAWGDRKTDTRGKRLQETLERTDLFNITARSPTYVGPRAGGSIIDLTLVTPGLRLSARPLPDSWGSDHVPIEVGTPKKATMKTCKVTDWDHYRALIAEGTAAGLPFSSQLIEDAIRVATRTVQVPSTRPNPDFLWLKLRARRRQAQRRSWRTNRPEDILAYKRLNAKFRRHGRRLAGRQWRLLCASFGAPGGGKLAWKMVQTLGGLPISRSPVLCLAAHRHLSPTALANFLANSLFTAPTPPPPSGHAHPMWWMFEPLTAPAMQAPDADFGLHELQHALQSAPRRRTTPGPDGISAQALRNLDEGTLPQLLAFLNNIWRTTELPSEGKEAVAVPIPKPGKDPNDPTSYRPISLTSCKTMERMVLRRLNYHLEAAGTLPECFSVFRTKRCTADSIGDLVSSFEETKAKGHSAALVMLDIHQAFDALPHAPIIDTLRRLGVAGQPLRFVQAFLSDRSVTVKGSVISPLLFSAGMSSILAAARAGVTARYPVNVAVYTDDVALWVTGQGVQERRRAVTELQRTLKNVIYHPRQLGLTVQ</sequence>
<protein>
    <submittedName>
        <fullName evidence="1">Uncharacterized protein</fullName>
    </submittedName>
</protein>
<evidence type="ECO:0000313" key="1">
    <source>
        <dbReference type="EMBL" id="KAG0423236.1"/>
    </source>
</evidence>
<reference evidence="1 2" key="1">
    <citation type="journal article" date="2020" name="Cell">
        <title>Large-Scale Comparative Analyses of Tick Genomes Elucidate Their Genetic Diversity and Vector Capacities.</title>
        <authorList>
            <consortium name="Tick Genome and Microbiome Consortium (TIGMIC)"/>
            <person name="Jia N."/>
            <person name="Wang J."/>
            <person name="Shi W."/>
            <person name="Du L."/>
            <person name="Sun Y."/>
            <person name="Zhan W."/>
            <person name="Jiang J.F."/>
            <person name="Wang Q."/>
            <person name="Zhang B."/>
            <person name="Ji P."/>
            <person name="Bell-Sakyi L."/>
            <person name="Cui X.M."/>
            <person name="Yuan T.T."/>
            <person name="Jiang B.G."/>
            <person name="Yang W.F."/>
            <person name="Lam T.T."/>
            <person name="Chang Q.C."/>
            <person name="Ding S.J."/>
            <person name="Wang X.J."/>
            <person name="Zhu J.G."/>
            <person name="Ruan X.D."/>
            <person name="Zhao L."/>
            <person name="Wei J.T."/>
            <person name="Ye R.Z."/>
            <person name="Que T.C."/>
            <person name="Du C.H."/>
            <person name="Zhou Y.H."/>
            <person name="Cheng J.X."/>
            <person name="Dai P.F."/>
            <person name="Guo W.B."/>
            <person name="Han X.H."/>
            <person name="Huang E.J."/>
            <person name="Li L.F."/>
            <person name="Wei W."/>
            <person name="Gao Y.C."/>
            <person name="Liu J.Z."/>
            <person name="Shao H.Z."/>
            <person name="Wang X."/>
            <person name="Wang C.C."/>
            <person name="Yang T.C."/>
            <person name="Huo Q.B."/>
            <person name="Li W."/>
            <person name="Chen H.Y."/>
            <person name="Chen S.E."/>
            <person name="Zhou L.G."/>
            <person name="Ni X.B."/>
            <person name="Tian J.H."/>
            <person name="Sheng Y."/>
            <person name="Liu T."/>
            <person name="Pan Y.S."/>
            <person name="Xia L.Y."/>
            <person name="Li J."/>
            <person name="Zhao F."/>
            <person name="Cao W.C."/>
        </authorList>
    </citation>
    <scope>NUCLEOTIDE SEQUENCE [LARGE SCALE GENOMIC DNA]</scope>
    <source>
        <strain evidence="1">Iper-2018</strain>
    </source>
</reference>
<dbReference type="Proteomes" id="UP000805193">
    <property type="component" value="Unassembled WGS sequence"/>
</dbReference>
<dbReference type="EMBL" id="JABSTQ010010127">
    <property type="protein sequence ID" value="KAG0423236.1"/>
    <property type="molecule type" value="Genomic_DNA"/>
</dbReference>
<accession>A0AC60PRU4</accession>
<proteinExistence type="predicted"/>
<name>A0AC60PRU4_IXOPE</name>
<evidence type="ECO:0000313" key="2">
    <source>
        <dbReference type="Proteomes" id="UP000805193"/>
    </source>
</evidence>
<keyword evidence="2" id="KW-1185">Reference proteome</keyword>
<gene>
    <name evidence="1" type="ORF">HPB47_000971</name>
</gene>
<organism evidence="1 2">
    <name type="scientific">Ixodes persulcatus</name>
    <name type="common">Taiga tick</name>
    <dbReference type="NCBI Taxonomy" id="34615"/>
    <lineage>
        <taxon>Eukaryota</taxon>
        <taxon>Metazoa</taxon>
        <taxon>Ecdysozoa</taxon>
        <taxon>Arthropoda</taxon>
        <taxon>Chelicerata</taxon>
        <taxon>Arachnida</taxon>
        <taxon>Acari</taxon>
        <taxon>Parasitiformes</taxon>
        <taxon>Ixodida</taxon>
        <taxon>Ixodoidea</taxon>
        <taxon>Ixodidae</taxon>
        <taxon>Ixodinae</taxon>
        <taxon>Ixodes</taxon>
    </lineage>
</organism>